<dbReference type="EC" id="1.1.1.169" evidence="2"/>
<feature type="domain" description="Ketopantoate reductase C-terminal" evidence="7">
    <location>
        <begin position="239"/>
        <end position="381"/>
    </location>
</feature>
<dbReference type="InterPro" id="IPR013328">
    <property type="entry name" value="6PGD_dom2"/>
</dbReference>
<dbReference type="GO" id="GO:0005739">
    <property type="term" value="C:mitochondrion"/>
    <property type="evidence" value="ECO:0007669"/>
    <property type="project" value="TreeGrafter"/>
</dbReference>
<dbReference type="SUPFAM" id="SSF51735">
    <property type="entry name" value="NAD(P)-binding Rossmann-fold domains"/>
    <property type="match status" value="1"/>
</dbReference>
<dbReference type="Pfam" id="PF08546">
    <property type="entry name" value="ApbA_C"/>
    <property type="match status" value="1"/>
</dbReference>
<dbReference type="InterPro" id="IPR013332">
    <property type="entry name" value="KPR_N"/>
</dbReference>
<dbReference type="GeneID" id="91096837"/>
<evidence type="ECO:0000313" key="9">
    <source>
        <dbReference type="Proteomes" id="UP001355207"/>
    </source>
</evidence>
<keyword evidence="3" id="KW-0521">NADP</keyword>
<dbReference type="InterPro" id="IPR008927">
    <property type="entry name" value="6-PGluconate_DH-like_C_sf"/>
</dbReference>
<sequence length="385" mass="43529">MTSTRIHILGVGSIGTLLAHHLRLSKPSTPISLLVRSPRTFPGQLTSLRDGKKSVSSGYEVESSLKGEDKWFDEPIKNLLVATKTIQTLDSIKPLIESKRLDENSTITLLQNGMGVYQELIDKLFTNEKKRPSFILGTTPHAVSPYNNEKGQINHNVSLGDGFIKWGLVNDPYKNMNENFSIEQSIWGSRNNDILYKDDLIDLTIPKEREDLISLRDTIESIMSLDDLNPQLLKFEELNKALLLKLVVNSSVNTITAILGRGLMLNGKLLEIPEGLRLVDSIIKESSEILLKHLLKSIQTNSETEIKKVNLEMFEYENLKEMVYKVIKSTSTNITSMAVDIREKRKTEIDYINGYLVKLGNDLGCNTQTNQMICDMIKFIEKSHH</sequence>
<reference evidence="8 9" key="1">
    <citation type="submission" date="2024-01" db="EMBL/GenBank/DDBJ databases">
        <title>Comparative genomics of Cryptococcus and Kwoniella reveals pathogenesis evolution and contrasting modes of karyotype evolution via chromosome fusion or intercentromeric recombination.</title>
        <authorList>
            <person name="Coelho M.A."/>
            <person name="David-Palma M."/>
            <person name="Shea T."/>
            <person name="Bowers K."/>
            <person name="McGinley-Smith S."/>
            <person name="Mohammad A.W."/>
            <person name="Gnirke A."/>
            <person name="Yurkov A.M."/>
            <person name="Nowrousian M."/>
            <person name="Sun S."/>
            <person name="Cuomo C.A."/>
            <person name="Heitman J."/>
        </authorList>
    </citation>
    <scope>NUCLEOTIDE SEQUENCE [LARGE SCALE GENOMIC DNA]</scope>
    <source>
        <strain evidence="8 9">CBS 6074</strain>
    </source>
</reference>
<evidence type="ECO:0000256" key="2">
    <source>
        <dbReference type="ARBA" id="ARBA00013014"/>
    </source>
</evidence>
<dbReference type="AlphaFoldDB" id="A0AAX4K0G2"/>
<dbReference type="GO" id="GO:0008677">
    <property type="term" value="F:2-dehydropantoate 2-reductase activity"/>
    <property type="evidence" value="ECO:0007669"/>
    <property type="project" value="UniProtKB-EC"/>
</dbReference>
<evidence type="ECO:0000259" key="6">
    <source>
        <dbReference type="Pfam" id="PF02558"/>
    </source>
</evidence>
<dbReference type="Gene3D" id="3.40.50.720">
    <property type="entry name" value="NAD(P)-binding Rossmann-like Domain"/>
    <property type="match status" value="1"/>
</dbReference>
<proteinExistence type="inferred from homology"/>
<dbReference type="GO" id="GO:0015940">
    <property type="term" value="P:pantothenate biosynthetic process"/>
    <property type="evidence" value="ECO:0007669"/>
    <property type="project" value="InterPro"/>
</dbReference>
<accession>A0AAX4K0G2</accession>
<evidence type="ECO:0000313" key="8">
    <source>
        <dbReference type="EMBL" id="WWC91226.1"/>
    </source>
</evidence>
<dbReference type="InterPro" id="IPR050838">
    <property type="entry name" value="Ketopantoate_reductase"/>
</dbReference>
<name>A0AAX4K0G2_9TREE</name>
<dbReference type="RefSeq" id="XP_066077988.1">
    <property type="nucleotide sequence ID" value="XM_066221891.1"/>
</dbReference>
<dbReference type="EMBL" id="CP144105">
    <property type="protein sequence ID" value="WWC91226.1"/>
    <property type="molecule type" value="Genomic_DNA"/>
</dbReference>
<feature type="domain" description="Ketopantoate reductase N-terminal" evidence="6">
    <location>
        <begin position="6"/>
        <end position="167"/>
    </location>
</feature>
<evidence type="ECO:0000259" key="7">
    <source>
        <dbReference type="Pfam" id="PF08546"/>
    </source>
</evidence>
<keyword evidence="4" id="KW-0560">Oxidoreductase</keyword>
<dbReference type="GO" id="GO:0050661">
    <property type="term" value="F:NADP binding"/>
    <property type="evidence" value="ECO:0007669"/>
    <property type="project" value="TreeGrafter"/>
</dbReference>
<dbReference type="SUPFAM" id="SSF48179">
    <property type="entry name" value="6-phosphogluconate dehydrogenase C-terminal domain-like"/>
    <property type="match status" value="1"/>
</dbReference>
<dbReference type="Proteomes" id="UP001355207">
    <property type="component" value="Chromosome 8"/>
</dbReference>
<dbReference type="InterPro" id="IPR036291">
    <property type="entry name" value="NAD(P)-bd_dom_sf"/>
</dbReference>
<dbReference type="InterPro" id="IPR013752">
    <property type="entry name" value="KPA_reductase"/>
</dbReference>
<evidence type="ECO:0000256" key="1">
    <source>
        <dbReference type="ARBA" id="ARBA00007870"/>
    </source>
</evidence>
<keyword evidence="9" id="KW-1185">Reference proteome</keyword>
<dbReference type="Gene3D" id="1.10.1040.10">
    <property type="entry name" value="N-(1-d-carboxylethyl)-l-norvaline Dehydrogenase, domain 2"/>
    <property type="match status" value="1"/>
</dbReference>
<evidence type="ECO:0000256" key="3">
    <source>
        <dbReference type="ARBA" id="ARBA00022857"/>
    </source>
</evidence>
<dbReference type="PANTHER" id="PTHR43765:SF2">
    <property type="entry name" value="2-DEHYDROPANTOATE 2-REDUCTASE"/>
    <property type="match status" value="1"/>
</dbReference>
<protein>
    <recommendedName>
        <fullName evidence="2">2-dehydropantoate 2-reductase</fullName>
        <ecNumber evidence="2">1.1.1.169</ecNumber>
    </recommendedName>
    <alternativeName>
        <fullName evidence="5">Ketopantoate reductase</fullName>
    </alternativeName>
</protein>
<evidence type="ECO:0000256" key="4">
    <source>
        <dbReference type="ARBA" id="ARBA00023002"/>
    </source>
</evidence>
<dbReference type="Pfam" id="PF02558">
    <property type="entry name" value="ApbA"/>
    <property type="match status" value="1"/>
</dbReference>
<gene>
    <name evidence="8" type="ORF">L201_006168</name>
</gene>
<organism evidence="8 9">
    <name type="scientific">Kwoniella dendrophila CBS 6074</name>
    <dbReference type="NCBI Taxonomy" id="1295534"/>
    <lineage>
        <taxon>Eukaryota</taxon>
        <taxon>Fungi</taxon>
        <taxon>Dikarya</taxon>
        <taxon>Basidiomycota</taxon>
        <taxon>Agaricomycotina</taxon>
        <taxon>Tremellomycetes</taxon>
        <taxon>Tremellales</taxon>
        <taxon>Cryptococcaceae</taxon>
        <taxon>Kwoniella</taxon>
    </lineage>
</organism>
<comment type="similarity">
    <text evidence="1">Belongs to the ketopantoate reductase family.</text>
</comment>
<dbReference type="InterPro" id="IPR003710">
    <property type="entry name" value="ApbA"/>
</dbReference>
<evidence type="ECO:0000256" key="5">
    <source>
        <dbReference type="ARBA" id="ARBA00032024"/>
    </source>
</evidence>
<dbReference type="NCBIfam" id="TIGR00745">
    <property type="entry name" value="apbA_panE"/>
    <property type="match status" value="1"/>
</dbReference>
<dbReference type="PANTHER" id="PTHR43765">
    <property type="entry name" value="2-DEHYDROPANTOATE 2-REDUCTASE-RELATED"/>
    <property type="match status" value="1"/>
</dbReference>